<dbReference type="EMBL" id="JAFNEN010000030">
    <property type="protein sequence ID" value="KAG8199199.1"/>
    <property type="molecule type" value="Genomic_DNA"/>
</dbReference>
<accession>A0AAV6VR89</accession>
<dbReference type="InterPro" id="IPR012337">
    <property type="entry name" value="RNaseH-like_sf"/>
</dbReference>
<dbReference type="PROSITE" id="PS50994">
    <property type="entry name" value="INTEGRASE"/>
    <property type="match status" value="1"/>
</dbReference>
<evidence type="ECO:0000259" key="1">
    <source>
        <dbReference type="PROSITE" id="PS50994"/>
    </source>
</evidence>
<comment type="caution">
    <text evidence="2">The sequence shown here is derived from an EMBL/GenBank/DDBJ whole genome shotgun (WGS) entry which is preliminary data.</text>
</comment>
<dbReference type="Pfam" id="PF17921">
    <property type="entry name" value="Integrase_H2C2"/>
    <property type="match status" value="1"/>
</dbReference>
<dbReference type="InterPro" id="IPR041588">
    <property type="entry name" value="Integrase_H2C2"/>
</dbReference>
<name>A0AAV6VR89_9ARAC</name>
<dbReference type="Proteomes" id="UP000827092">
    <property type="component" value="Unassembled WGS sequence"/>
</dbReference>
<feature type="domain" description="Integrase catalytic" evidence="1">
    <location>
        <begin position="257"/>
        <end position="411"/>
    </location>
</feature>
<sequence>MAPLPRTVNPADHLTRGTFPSQLLSLESWWQGPKWLTDVPENWPIKDLSYHPLVEVETRKTESQSFYVATTEPIIDMSRYSSYTKLLRVTAWTLRFVHNCKSQQRISSDLTADEFERAKTYWIRTVQQQCFAAEIEAAKNAKPLPAKSKISRFNPFLKDNILRLGGRLQFANISTETKHPILIDGSHSFVKLLIRYTHVRLHHMGVRIVLSELRSNFWILRGRQAIKKALHNCLPCKIARAKCDKQIEAPLPADRLTPCKPFDTTGIDFAGPVYVRGANAPNKSYIALFTCSTTRALHIELVSDLTTDTFLMALQRFVGRRGLPHTIYTDNATTFQAANKELIALWNSLSSTNAQQFYAGNGIQWKFIVPRAAWWGGWWERLVGDHETMFTEIYRTSIVGRRKPLHRVGRN</sequence>
<dbReference type="Gene3D" id="3.30.420.10">
    <property type="entry name" value="Ribonuclease H-like superfamily/Ribonuclease H"/>
    <property type="match status" value="1"/>
</dbReference>
<dbReference type="GO" id="GO:0003676">
    <property type="term" value="F:nucleic acid binding"/>
    <property type="evidence" value="ECO:0007669"/>
    <property type="project" value="InterPro"/>
</dbReference>
<dbReference type="InterPro" id="IPR001584">
    <property type="entry name" value="Integrase_cat-core"/>
</dbReference>
<dbReference type="GO" id="GO:0015074">
    <property type="term" value="P:DNA integration"/>
    <property type="evidence" value="ECO:0007669"/>
    <property type="project" value="InterPro"/>
</dbReference>
<dbReference type="PANTHER" id="PTHR47331:SF2">
    <property type="match status" value="1"/>
</dbReference>
<organism evidence="2 3">
    <name type="scientific">Oedothorax gibbosus</name>
    <dbReference type="NCBI Taxonomy" id="931172"/>
    <lineage>
        <taxon>Eukaryota</taxon>
        <taxon>Metazoa</taxon>
        <taxon>Ecdysozoa</taxon>
        <taxon>Arthropoda</taxon>
        <taxon>Chelicerata</taxon>
        <taxon>Arachnida</taxon>
        <taxon>Araneae</taxon>
        <taxon>Araneomorphae</taxon>
        <taxon>Entelegynae</taxon>
        <taxon>Araneoidea</taxon>
        <taxon>Linyphiidae</taxon>
        <taxon>Erigoninae</taxon>
        <taxon>Oedothorax</taxon>
    </lineage>
</organism>
<dbReference type="SUPFAM" id="SSF53098">
    <property type="entry name" value="Ribonuclease H-like"/>
    <property type="match status" value="1"/>
</dbReference>
<dbReference type="PANTHER" id="PTHR47331">
    <property type="entry name" value="PHD-TYPE DOMAIN-CONTAINING PROTEIN"/>
    <property type="match status" value="1"/>
</dbReference>
<proteinExistence type="predicted"/>
<evidence type="ECO:0000313" key="3">
    <source>
        <dbReference type="Proteomes" id="UP000827092"/>
    </source>
</evidence>
<evidence type="ECO:0000313" key="2">
    <source>
        <dbReference type="EMBL" id="KAG8199199.1"/>
    </source>
</evidence>
<keyword evidence="3" id="KW-1185">Reference proteome</keyword>
<protein>
    <recommendedName>
        <fullName evidence="1">Integrase catalytic domain-containing protein</fullName>
    </recommendedName>
</protein>
<dbReference type="AlphaFoldDB" id="A0AAV6VR89"/>
<gene>
    <name evidence="2" type="ORF">JTE90_016023</name>
</gene>
<dbReference type="InterPro" id="IPR036397">
    <property type="entry name" value="RNaseH_sf"/>
</dbReference>
<reference evidence="2 3" key="1">
    <citation type="journal article" date="2022" name="Nat. Ecol. Evol.">
        <title>A masculinizing supergene underlies an exaggerated male reproductive morph in a spider.</title>
        <authorList>
            <person name="Hendrickx F."/>
            <person name="De Corte Z."/>
            <person name="Sonet G."/>
            <person name="Van Belleghem S.M."/>
            <person name="Kostlbacher S."/>
            <person name="Vangestel C."/>
        </authorList>
    </citation>
    <scope>NUCLEOTIDE SEQUENCE [LARGE SCALE GENOMIC DNA]</scope>
    <source>
        <strain evidence="2">W744_W776</strain>
    </source>
</reference>